<dbReference type="InterPro" id="IPR003594">
    <property type="entry name" value="HATPase_dom"/>
</dbReference>
<dbReference type="OrthoDB" id="8127at2157"/>
<dbReference type="AlphaFoldDB" id="A0A6B0SW06"/>
<feature type="domain" description="Histidine kinase" evidence="7">
    <location>
        <begin position="178"/>
        <end position="366"/>
    </location>
</feature>
<dbReference type="SUPFAM" id="SSF47384">
    <property type="entry name" value="Homodimeric domain of signal transducing histidine kinase"/>
    <property type="match status" value="1"/>
</dbReference>
<dbReference type="CDD" id="cd00075">
    <property type="entry name" value="HATPase"/>
    <property type="match status" value="1"/>
</dbReference>
<dbReference type="PRINTS" id="PR00344">
    <property type="entry name" value="BCTRLSENSOR"/>
</dbReference>
<evidence type="ECO:0000313" key="11">
    <source>
        <dbReference type="Proteomes" id="UP000437065"/>
    </source>
</evidence>
<evidence type="ECO:0000259" key="9">
    <source>
        <dbReference type="PROSITE" id="PS50113"/>
    </source>
</evidence>
<dbReference type="PROSITE" id="PS50109">
    <property type="entry name" value="HIS_KIN"/>
    <property type="match status" value="1"/>
</dbReference>
<sequence length="373" mass="41841">MAGSEASEAFDYQDIVFGEILAGGITTALEQVEQSEQLRIREQELSETKRRLELVLEGTDTGIWEWEIGTDEIGWNNTVEQVLGLEPGSFEGTYEAFAKRVHPDDLARVEEALDHAIETEELYHLEFRMLHEDGGTVWVECPGVVVDRETESDWMVGLYRDITERKRREEQLERFASIVSHDLRNPLNVASGNLELARDNCESEYLDNVENAHNRMETLIENLLTLAREGNKVGETERVALSDITKNCWENVATAEAVLTIEIDCEIRADRSRLQQLLENLMRNAVEHGGELVTVTVGKLEDGFYVEDDGLGIPTEDRDEVFEAGYSTSEGGTGFGLSIVKQVAEAHDWKIRAIEGSKGGARFEITGVEFAAE</sequence>
<evidence type="ECO:0000256" key="1">
    <source>
        <dbReference type="ARBA" id="ARBA00000085"/>
    </source>
</evidence>
<dbReference type="InterPro" id="IPR036097">
    <property type="entry name" value="HisK_dim/P_sf"/>
</dbReference>
<evidence type="ECO:0000256" key="4">
    <source>
        <dbReference type="ARBA" id="ARBA00022679"/>
    </source>
</evidence>
<dbReference type="EC" id="2.7.13.3" evidence="2"/>
<dbReference type="InterPro" id="IPR035965">
    <property type="entry name" value="PAS-like_dom_sf"/>
</dbReference>
<dbReference type="Gene3D" id="3.30.450.20">
    <property type="entry name" value="PAS domain"/>
    <property type="match status" value="1"/>
</dbReference>
<evidence type="ECO:0000256" key="6">
    <source>
        <dbReference type="ARBA" id="ARBA00023012"/>
    </source>
</evidence>
<dbReference type="SMART" id="SM00091">
    <property type="entry name" value="PAS"/>
    <property type="match status" value="1"/>
</dbReference>
<keyword evidence="4" id="KW-0808">Transferase</keyword>
<proteinExistence type="predicted"/>
<dbReference type="Pfam" id="PF08447">
    <property type="entry name" value="PAS_3"/>
    <property type="match status" value="1"/>
</dbReference>
<keyword evidence="11" id="KW-1185">Reference proteome</keyword>
<dbReference type="PROSITE" id="PS50113">
    <property type="entry name" value="PAC"/>
    <property type="match status" value="1"/>
</dbReference>
<comment type="catalytic activity">
    <reaction evidence="1">
        <text>ATP + protein L-histidine = ADP + protein N-phospho-L-histidine.</text>
        <dbReference type="EC" id="2.7.13.3"/>
    </reaction>
</comment>
<dbReference type="CDD" id="cd00130">
    <property type="entry name" value="PAS"/>
    <property type="match status" value="1"/>
</dbReference>
<dbReference type="SUPFAM" id="SSF55785">
    <property type="entry name" value="PYP-like sensor domain (PAS domain)"/>
    <property type="match status" value="1"/>
</dbReference>
<evidence type="ECO:0000256" key="2">
    <source>
        <dbReference type="ARBA" id="ARBA00012438"/>
    </source>
</evidence>
<dbReference type="GO" id="GO:0000155">
    <property type="term" value="F:phosphorelay sensor kinase activity"/>
    <property type="evidence" value="ECO:0007669"/>
    <property type="project" value="InterPro"/>
</dbReference>
<comment type="caution">
    <text evidence="10">The sequence shown here is derived from an EMBL/GenBank/DDBJ whole genome shotgun (WGS) entry which is preliminary data.</text>
</comment>
<evidence type="ECO:0000256" key="5">
    <source>
        <dbReference type="ARBA" id="ARBA00022777"/>
    </source>
</evidence>
<dbReference type="Gene3D" id="3.30.565.10">
    <property type="entry name" value="Histidine kinase-like ATPase, C-terminal domain"/>
    <property type="match status" value="1"/>
</dbReference>
<dbReference type="NCBIfam" id="TIGR00229">
    <property type="entry name" value="sensory_box"/>
    <property type="match status" value="1"/>
</dbReference>
<feature type="domain" description="PAS" evidence="8">
    <location>
        <begin position="48"/>
        <end position="120"/>
    </location>
</feature>
<dbReference type="EMBL" id="WUUS01000002">
    <property type="protein sequence ID" value="MXR40422.1"/>
    <property type="molecule type" value="Genomic_DNA"/>
</dbReference>
<dbReference type="PANTHER" id="PTHR43711:SF1">
    <property type="entry name" value="HISTIDINE KINASE 1"/>
    <property type="match status" value="1"/>
</dbReference>
<dbReference type="PANTHER" id="PTHR43711">
    <property type="entry name" value="TWO-COMPONENT HISTIDINE KINASE"/>
    <property type="match status" value="1"/>
</dbReference>
<dbReference type="InterPro" id="IPR036890">
    <property type="entry name" value="HATPase_C_sf"/>
</dbReference>
<evidence type="ECO:0000256" key="3">
    <source>
        <dbReference type="ARBA" id="ARBA00022553"/>
    </source>
</evidence>
<dbReference type="Proteomes" id="UP000437065">
    <property type="component" value="Unassembled WGS sequence"/>
</dbReference>
<dbReference type="InterPro" id="IPR005467">
    <property type="entry name" value="His_kinase_dom"/>
</dbReference>
<dbReference type="InterPro" id="IPR000700">
    <property type="entry name" value="PAS-assoc_C"/>
</dbReference>
<dbReference type="PROSITE" id="PS50112">
    <property type="entry name" value="PAS"/>
    <property type="match status" value="1"/>
</dbReference>
<protein>
    <recommendedName>
        <fullName evidence="2">histidine kinase</fullName>
        <ecNumber evidence="2">2.7.13.3</ecNumber>
    </recommendedName>
</protein>
<keyword evidence="6" id="KW-0902">Two-component regulatory system</keyword>
<dbReference type="InterPro" id="IPR000014">
    <property type="entry name" value="PAS"/>
</dbReference>
<keyword evidence="3" id="KW-0597">Phosphoprotein</keyword>
<dbReference type="SUPFAM" id="SSF55874">
    <property type="entry name" value="ATPase domain of HSP90 chaperone/DNA topoisomerase II/histidine kinase"/>
    <property type="match status" value="1"/>
</dbReference>
<dbReference type="InterPro" id="IPR003661">
    <property type="entry name" value="HisK_dim/P_dom"/>
</dbReference>
<dbReference type="SMART" id="SM00388">
    <property type="entry name" value="HisKA"/>
    <property type="match status" value="1"/>
</dbReference>
<gene>
    <name evidence="10" type="ORF">GRX01_03500</name>
</gene>
<feature type="domain" description="PAC" evidence="9">
    <location>
        <begin position="123"/>
        <end position="174"/>
    </location>
</feature>
<reference evidence="10 11" key="1">
    <citation type="submission" date="2019-12" db="EMBL/GenBank/DDBJ databases">
        <title>Isolation and characterization of three novel carbon monoxide-oxidizing members of Halobacteria from salione crusts and soils.</title>
        <authorList>
            <person name="Myers M.R."/>
            <person name="King G.M."/>
        </authorList>
    </citation>
    <scope>NUCLEOTIDE SEQUENCE [LARGE SCALE GENOMIC DNA]</scope>
    <source>
        <strain evidence="10 11">WSA2</strain>
    </source>
</reference>
<dbReference type="Gene3D" id="1.10.287.130">
    <property type="match status" value="1"/>
</dbReference>
<accession>A0A6B0SW06</accession>
<dbReference type="Pfam" id="PF02518">
    <property type="entry name" value="HATPase_c"/>
    <property type="match status" value="1"/>
</dbReference>
<dbReference type="InterPro" id="IPR013655">
    <property type="entry name" value="PAS_fold_3"/>
</dbReference>
<dbReference type="CDD" id="cd00082">
    <property type="entry name" value="HisKA"/>
    <property type="match status" value="1"/>
</dbReference>
<dbReference type="InterPro" id="IPR050736">
    <property type="entry name" value="Sensor_HK_Regulatory"/>
</dbReference>
<evidence type="ECO:0000259" key="8">
    <source>
        <dbReference type="PROSITE" id="PS50112"/>
    </source>
</evidence>
<dbReference type="InterPro" id="IPR004358">
    <property type="entry name" value="Sig_transdc_His_kin-like_C"/>
</dbReference>
<evidence type="ECO:0000259" key="7">
    <source>
        <dbReference type="PROSITE" id="PS50109"/>
    </source>
</evidence>
<keyword evidence="5" id="KW-0418">Kinase</keyword>
<name>A0A6B0SW06_9EURY</name>
<dbReference type="Pfam" id="PF00512">
    <property type="entry name" value="HisKA"/>
    <property type="match status" value="1"/>
</dbReference>
<organism evidence="10 11">
    <name type="scientific">Halobaculum saliterrae</name>
    <dbReference type="NCBI Taxonomy" id="2073113"/>
    <lineage>
        <taxon>Archaea</taxon>
        <taxon>Methanobacteriati</taxon>
        <taxon>Methanobacteriota</taxon>
        <taxon>Stenosarchaea group</taxon>
        <taxon>Halobacteria</taxon>
        <taxon>Halobacteriales</taxon>
        <taxon>Haloferacaceae</taxon>
        <taxon>Halobaculum</taxon>
    </lineage>
</organism>
<evidence type="ECO:0000313" key="10">
    <source>
        <dbReference type="EMBL" id="MXR40422.1"/>
    </source>
</evidence>
<dbReference type="SMART" id="SM00387">
    <property type="entry name" value="HATPase_c"/>
    <property type="match status" value="1"/>
</dbReference>